<accession>A0A0X3BLV3</accession>
<evidence type="ECO:0000313" key="1">
    <source>
        <dbReference type="EMBL" id="CVK32524.1"/>
    </source>
</evidence>
<dbReference type="AlphaFoldDB" id="A0A0X3BLV3"/>
<gene>
    <name evidence="1" type="ORF">MMAB1_1311</name>
</gene>
<proteinExistence type="predicted"/>
<reference evidence="1 2" key="1">
    <citation type="submission" date="2016-01" db="EMBL/GenBank/DDBJ databases">
        <authorList>
            <person name="Manzoor S."/>
        </authorList>
    </citation>
    <scope>NUCLEOTIDE SEQUENCE [LARGE SCALE GENOMIC DNA]</scope>
    <source>
        <strain evidence="1">Methanoculleus sp MAB1</strain>
    </source>
</reference>
<organism evidence="1 2">
    <name type="scientific">Methanoculleus bourgensis</name>
    <dbReference type="NCBI Taxonomy" id="83986"/>
    <lineage>
        <taxon>Archaea</taxon>
        <taxon>Methanobacteriati</taxon>
        <taxon>Methanobacteriota</taxon>
        <taxon>Stenosarchaea group</taxon>
        <taxon>Methanomicrobia</taxon>
        <taxon>Methanomicrobiales</taxon>
        <taxon>Methanomicrobiaceae</taxon>
        <taxon>Methanoculleus</taxon>
    </lineage>
</organism>
<evidence type="ECO:0000313" key="2">
    <source>
        <dbReference type="Proteomes" id="UP000069850"/>
    </source>
</evidence>
<dbReference type="EMBL" id="LT158599">
    <property type="protein sequence ID" value="CVK32524.1"/>
    <property type="molecule type" value="Genomic_DNA"/>
</dbReference>
<dbReference type="Proteomes" id="UP000069850">
    <property type="component" value="Chromosome 1"/>
</dbReference>
<name>A0A0X3BLV3_9EURY</name>
<dbReference type="KEGG" id="mema:MMAB1_1311"/>
<sequence length="58" mass="6099">MQGHFSVNQNAAPFLRPARYPIPDPDTPSVACNKGPDDKGRHAAIGCAGDSSTIMGFL</sequence>
<protein>
    <submittedName>
        <fullName evidence="1">Uncharacterized protein</fullName>
    </submittedName>
</protein>